<dbReference type="SUPFAM" id="SSF46785">
    <property type="entry name" value="Winged helix' DNA-binding domain"/>
    <property type="match status" value="1"/>
</dbReference>
<evidence type="ECO:0000259" key="2">
    <source>
        <dbReference type="PROSITE" id="PS50186"/>
    </source>
</evidence>
<dbReference type="InterPro" id="IPR036390">
    <property type="entry name" value="WH_DNA-bd_sf"/>
</dbReference>
<feature type="compositionally biased region" description="Basic and acidic residues" evidence="1">
    <location>
        <begin position="662"/>
        <end position="671"/>
    </location>
</feature>
<dbReference type="Proteomes" id="UP001208570">
    <property type="component" value="Unassembled WGS sequence"/>
</dbReference>
<dbReference type="InterPro" id="IPR045838">
    <property type="entry name" value="DEPDC5_CTD"/>
</dbReference>
<dbReference type="GO" id="GO:0005096">
    <property type="term" value="F:GTPase activator activity"/>
    <property type="evidence" value="ECO:0007669"/>
    <property type="project" value="InterPro"/>
</dbReference>
<dbReference type="GO" id="GO:0010508">
    <property type="term" value="P:positive regulation of autophagy"/>
    <property type="evidence" value="ECO:0007669"/>
    <property type="project" value="TreeGrafter"/>
</dbReference>
<dbReference type="InterPro" id="IPR048255">
    <property type="entry name" value="IML1_N"/>
</dbReference>
<dbReference type="InterPro" id="IPR027244">
    <property type="entry name" value="IML1"/>
</dbReference>
<dbReference type="EMBL" id="JAODUP010000963">
    <property type="protein sequence ID" value="KAK2142375.1"/>
    <property type="molecule type" value="Genomic_DNA"/>
</dbReference>
<dbReference type="InterPro" id="IPR036388">
    <property type="entry name" value="WH-like_DNA-bd_sf"/>
</dbReference>
<dbReference type="GO" id="GO:0005765">
    <property type="term" value="C:lysosomal membrane"/>
    <property type="evidence" value="ECO:0007669"/>
    <property type="project" value="TreeGrafter"/>
</dbReference>
<dbReference type="PROSITE" id="PS50186">
    <property type="entry name" value="DEP"/>
    <property type="match status" value="1"/>
</dbReference>
<gene>
    <name evidence="3" type="ORF">LSH36_963g00058</name>
</gene>
<dbReference type="SMART" id="SM00049">
    <property type="entry name" value="DEP"/>
    <property type="match status" value="1"/>
</dbReference>
<dbReference type="InterPro" id="IPR000591">
    <property type="entry name" value="DEP_dom"/>
</dbReference>
<feature type="region of interest" description="Disordered" evidence="1">
    <location>
        <begin position="617"/>
        <end position="679"/>
    </location>
</feature>
<protein>
    <recommendedName>
        <fullName evidence="2">DEP domain-containing protein</fullName>
    </recommendedName>
</protein>
<evidence type="ECO:0000256" key="1">
    <source>
        <dbReference type="SAM" id="MobiDB-lite"/>
    </source>
</evidence>
<accession>A0AAD9MR46</accession>
<dbReference type="Pfam" id="PF19418">
    <property type="entry name" value="DEPDC5_CTD"/>
    <property type="match status" value="1"/>
</dbReference>
<dbReference type="Pfam" id="PF12257">
    <property type="entry name" value="IML1"/>
    <property type="match status" value="1"/>
</dbReference>
<dbReference type="PANTHER" id="PTHR13179">
    <property type="entry name" value="DEP DOMAIN CONTAINING PROTEIN 5"/>
    <property type="match status" value="1"/>
</dbReference>
<dbReference type="Pfam" id="PF00610">
    <property type="entry name" value="DEP"/>
    <property type="match status" value="1"/>
</dbReference>
<dbReference type="PANTHER" id="PTHR13179:SF8">
    <property type="entry name" value="GATOR COMPLEX PROTEIN DEPDC5"/>
    <property type="match status" value="1"/>
</dbReference>
<dbReference type="Pfam" id="PF23013">
    <property type="entry name" value="IML1_N"/>
    <property type="match status" value="1"/>
</dbReference>
<evidence type="ECO:0000313" key="4">
    <source>
        <dbReference type="Proteomes" id="UP001208570"/>
    </source>
</evidence>
<feature type="compositionally biased region" description="Basic and acidic residues" evidence="1">
    <location>
        <begin position="626"/>
        <end position="642"/>
    </location>
</feature>
<reference evidence="3" key="1">
    <citation type="journal article" date="2023" name="Mol. Biol. Evol.">
        <title>Third-Generation Sequencing Reveals the Adaptive Role of the Epigenome in Three Deep-Sea Polychaetes.</title>
        <authorList>
            <person name="Perez M."/>
            <person name="Aroh O."/>
            <person name="Sun Y."/>
            <person name="Lan Y."/>
            <person name="Juniper S.K."/>
            <person name="Young C.R."/>
            <person name="Angers B."/>
            <person name="Qian P.Y."/>
        </authorList>
    </citation>
    <scope>NUCLEOTIDE SEQUENCE</scope>
    <source>
        <strain evidence="3">P08H-3</strain>
    </source>
</reference>
<feature type="compositionally biased region" description="Low complexity" evidence="1">
    <location>
        <begin position="1076"/>
        <end position="1087"/>
    </location>
</feature>
<dbReference type="GO" id="GO:0034198">
    <property type="term" value="P:cellular response to amino acid starvation"/>
    <property type="evidence" value="ECO:0007669"/>
    <property type="project" value="TreeGrafter"/>
</dbReference>
<organism evidence="3 4">
    <name type="scientific">Paralvinella palmiformis</name>
    <dbReference type="NCBI Taxonomy" id="53620"/>
    <lineage>
        <taxon>Eukaryota</taxon>
        <taxon>Metazoa</taxon>
        <taxon>Spiralia</taxon>
        <taxon>Lophotrochozoa</taxon>
        <taxon>Annelida</taxon>
        <taxon>Polychaeta</taxon>
        <taxon>Sedentaria</taxon>
        <taxon>Canalipalpata</taxon>
        <taxon>Terebellida</taxon>
        <taxon>Terebelliformia</taxon>
        <taxon>Alvinellidae</taxon>
        <taxon>Paralvinella</taxon>
    </lineage>
</organism>
<feature type="region of interest" description="Disordered" evidence="1">
    <location>
        <begin position="1063"/>
        <end position="1094"/>
    </location>
</feature>
<feature type="domain" description="DEP" evidence="2">
    <location>
        <begin position="1198"/>
        <end position="1257"/>
    </location>
</feature>
<sequence length="1673" mass="190346">MDREGELNVLYLDFKKAFDMVPHKQLIGKLRSYDEEIVINPSYFPNIKVGDVVEINNPETNYSPLLVQIKSLGESSQQVGKDVISISQTIANIFHLRIYNEVYINVVSSKDVALDLVELTYREQYFSRADMWRLKKSLTNSCLYLTQKITFCEMRTQVYELWSKGDKVTCGYITEDTRVTFRSSTAQVNIFIQMSCEMWEFDNYGDLYFEKAVDGFLDDLFKEWRNKGCNHDVTITMFSRTFYEAKSIDEFPMHMRECIQKHFNGLFYEDFYRVVVQNEKYDDWTKTMIELRKLFHEYNTKVVQYHQSNATGTMKIPRAHNSTAAEGNFLEVLNMSLNVYEKYFLDRCFDRTGKLSIVITPGPGVFEVDRQLASITKHRTIDCGNSSDLVCMGEQPLHVVPLFKNDRKVGDIVVNKTMIAPNNPSLLSDDVPFVDYDEYDAQVFKPAAHKTFSSFTSDSESIRRQRVPRLSFSDAIVEILDERYDELCSLPQYIPGALQNDHNDFLSHSFGGKAKHDALDVNHTRCVIGSFPGPVKYIHPSSPLYHRPRQALLNPFTPSRLRFKVTSNRRRWAHAFPTDPQGASVQLHHTHSGTFENSESQLLEHIAHHSYGTLSRLMKRRQRAHKTSENSDVENSRHRSDSHMLPVAVSSTSSSTGSLKDVSFDHSEHEPGTLSINKGIKKVHSSGTLSGTGVDSTASSFGFSAHSMEKDVIPTRVAPSTCRTVSFPDDCTSNGMAEGINWEWGMSGEQEWTPEMKTGAGMIRTAALSHHSHSGLHPDLSGFSNKEDCIWIWGITGEQEWTPDTKTGVDWKSMTIPASLPISTDYFPDEHALEHEYIFRNYALLPDDVNTDHRSKRSKPLTTVEVYREMTAQRLAQGFQIVMLPKQTSYSTSTTLSSSPYQTSSLMRRHKPEPAEEVILSIGRIFHRLALNGPHINATMYWPRHPCKHMNYHYTYRFQVPDSGKYDVSWTDFVYANLENYNWNYVDGYLCTKGEDDFSLVESLKYWRSHFYLLPCNNQATKKIIEGAPRCDIYDERSLEDQQQLLSNFLRLIEMLNKIRHPAQTRQQKKELTRKPSLTSSPVTLSSMDRGEGRDLTATAKVKAASKVQDVAESTPVGSYCVSGTNTPNAELQLRKPSLSGEIVTSVSLNVVDTTEPTCLFTTKTPAQEVIDAMLDSVTGLYFVKQQQQVGLPTLPNHCFIADEAMTWIIKHFEDVGSKVEAVSYLQRLVDEQLITHASVNRKHRFVAGFYLYCITEEKKAHVIFIPDQAASFFNPDFENDWVEVATYCPLTEDELPNNYNVFDDELIEQCCYELPILLDAGSRGSQLQPTNSPGHHSVASGGQCQLTLDLTAFKHGCAMYKKVRVDVDPNHKSDRLEWGMAHYHASYCPSAAYELTIQWLVATGCILGDLIQGWARKAGSFGFHLLPVPGDPFALPFTPGSDPLRGPIFVPLNVDCLKPDGEHLFEAFNPDTREERLLRFQDSVLRRFGFMPDMCPLKQTSHMSFTEDKQPKYVHCTGGMFAMIPDTKTTSPRNEDGTHCKLTVGSLNDYITLQSVGTSRLEQQAQDASFYKVGFLWSWNYMLAKRWRSANTGDESFQDKMLADFRAFCANRGNRLVEYWESCQEQHKAKQTRAHSPRVSGLHKDADDVQNDIAESLINTKSRSEDSLETQL</sequence>
<dbReference type="InterPro" id="IPR055213">
    <property type="entry name" value="IML1_double_psi_beta_barrel"/>
</dbReference>
<dbReference type="GO" id="GO:1990130">
    <property type="term" value="C:GATOR1 complex"/>
    <property type="evidence" value="ECO:0007669"/>
    <property type="project" value="TreeGrafter"/>
</dbReference>
<proteinExistence type="predicted"/>
<keyword evidence="4" id="KW-1185">Reference proteome</keyword>
<dbReference type="GO" id="GO:0035556">
    <property type="term" value="P:intracellular signal transduction"/>
    <property type="evidence" value="ECO:0007669"/>
    <property type="project" value="InterPro"/>
</dbReference>
<dbReference type="Gene3D" id="1.10.10.10">
    <property type="entry name" value="Winged helix-like DNA-binding domain superfamily/Winged helix DNA-binding domain"/>
    <property type="match status" value="1"/>
</dbReference>
<name>A0AAD9MR46_9ANNE</name>
<comment type="caution">
    <text evidence="3">The sequence shown here is derived from an EMBL/GenBank/DDBJ whole genome shotgun (WGS) entry which is preliminary data.</text>
</comment>
<dbReference type="GO" id="GO:1904262">
    <property type="term" value="P:negative regulation of TORC1 signaling"/>
    <property type="evidence" value="ECO:0007669"/>
    <property type="project" value="TreeGrafter"/>
</dbReference>
<evidence type="ECO:0000313" key="3">
    <source>
        <dbReference type="EMBL" id="KAK2142375.1"/>
    </source>
</evidence>